<dbReference type="InterPro" id="IPR005135">
    <property type="entry name" value="Endo/exonuclease/phosphatase"/>
</dbReference>
<dbReference type="Proteomes" id="UP000000933">
    <property type="component" value="Chromosome"/>
</dbReference>
<dbReference type="KEGG" id="srm:SRM_01022"/>
<organism evidence="3 4">
    <name type="scientific">Salinibacter ruber (strain M8)</name>
    <dbReference type="NCBI Taxonomy" id="761659"/>
    <lineage>
        <taxon>Bacteria</taxon>
        <taxon>Pseudomonadati</taxon>
        <taxon>Rhodothermota</taxon>
        <taxon>Rhodothermia</taxon>
        <taxon>Rhodothermales</taxon>
        <taxon>Salinibacteraceae</taxon>
        <taxon>Salinibacter</taxon>
    </lineage>
</organism>
<protein>
    <recommendedName>
        <fullName evidence="2">Endonuclease/exonuclease/phosphatase domain-containing protein</fullName>
    </recommendedName>
</protein>
<dbReference type="EMBL" id="FP565814">
    <property type="protein sequence ID" value="CBH23943.1"/>
    <property type="molecule type" value="Genomic_DNA"/>
</dbReference>
<reference evidence="3 4" key="1">
    <citation type="journal article" date="2010" name="ISME J.">
        <title>Fine-scale evolution: genomic, phenotypic and ecological differentiation in two coexisting Salinibacter ruber strains.</title>
        <authorList>
            <person name="Pena A."/>
            <person name="Teeling H."/>
            <person name="Huerta-Cepas J."/>
            <person name="Santos F."/>
            <person name="Yarza P."/>
            <person name="Brito-Echeverria J."/>
            <person name="Lucio M."/>
            <person name="Schmitt-Kopplin P."/>
            <person name="Meseguer I."/>
            <person name="Schenowitz C."/>
            <person name="Dossat C."/>
            <person name="Barbe V."/>
            <person name="Dopazo J."/>
            <person name="Rossello-Mora R."/>
            <person name="Schuler M."/>
            <person name="Glockner F.O."/>
            <person name="Amann R."/>
            <person name="Gabaldon T."/>
            <person name="Anton J."/>
        </authorList>
    </citation>
    <scope>NUCLEOTIDE SEQUENCE [LARGE SCALE GENOMIC DNA]</scope>
    <source>
        <strain evidence="3 4">M8</strain>
    </source>
</reference>
<dbReference type="AlphaFoldDB" id="D5H7D8"/>
<gene>
    <name evidence="3" type="ordered locus">SRM_01022</name>
</gene>
<sequence length="445" mass="49025">MTTWSSTSPVPPNPLSGDPHWGMFADCRQLSLVSMPKKVWVLFLLCVGLVLGCRSREQAMNGEGMSVRAMTYNIEDVRTADLRRTDHPRLQRAAARIQHLAPDVLLVNEMTYDQPGDPGYQAGDPEGRNAQRFVHHYLSTPQADSLDGLSYRTVMLPVNTGLHSGLDLNNDGQVTPAVPEIPGAPEDGSVPPQTDAGRTYGNDAWGFGTFPGQYGMALLVRDDLTVLRDSIRTFRLLPWHEKPNASVPLDTTSFEPWYSPQEWAAVRLSSKSHWDVPVRLPNGEVLHVLASHPTPPGFDGVARRNNHRNHDEVQFWSDYLNQAAYVEDDSGRGGGLHDDAPFLVMGDLNADPDDASIFRNAIRHLIGHERVDGGVVPEASPARQADYPDLDPDDTSRWGARIDYVLPAATVAVDDAGVWRPAPARVPDVPVSDHFPVWVDVRVGP</sequence>
<dbReference type="GO" id="GO:0003824">
    <property type="term" value="F:catalytic activity"/>
    <property type="evidence" value="ECO:0007669"/>
    <property type="project" value="InterPro"/>
</dbReference>
<feature type="region of interest" description="Disordered" evidence="1">
    <location>
        <begin position="374"/>
        <end position="394"/>
    </location>
</feature>
<name>D5H7D8_SALRM</name>
<reference evidence="4" key="2">
    <citation type="submission" date="2010-04" db="EMBL/GenBank/DDBJ databases">
        <title>Genome sequence of Salinibacter ruber M8.</title>
        <authorList>
            <consortium name="Genoscope"/>
        </authorList>
    </citation>
    <scope>NUCLEOTIDE SEQUENCE [LARGE SCALE GENOMIC DNA]</scope>
    <source>
        <strain evidence="4">M8</strain>
    </source>
</reference>
<evidence type="ECO:0000313" key="4">
    <source>
        <dbReference type="Proteomes" id="UP000000933"/>
    </source>
</evidence>
<accession>D5H7D8</accession>
<evidence type="ECO:0000259" key="2">
    <source>
        <dbReference type="Pfam" id="PF03372"/>
    </source>
</evidence>
<dbReference type="SUPFAM" id="SSF56219">
    <property type="entry name" value="DNase I-like"/>
    <property type="match status" value="1"/>
</dbReference>
<dbReference type="HOGENOM" id="CLU_042670_1_0_10"/>
<feature type="domain" description="Endonuclease/exonuclease/phosphatase" evidence="2">
    <location>
        <begin position="71"/>
        <end position="434"/>
    </location>
</feature>
<dbReference type="Pfam" id="PF03372">
    <property type="entry name" value="Exo_endo_phos"/>
    <property type="match status" value="1"/>
</dbReference>
<dbReference type="InterPro" id="IPR036691">
    <property type="entry name" value="Endo/exonu/phosph_ase_sf"/>
</dbReference>
<proteinExistence type="predicted"/>
<evidence type="ECO:0000313" key="3">
    <source>
        <dbReference type="EMBL" id="CBH23943.1"/>
    </source>
</evidence>
<evidence type="ECO:0000256" key="1">
    <source>
        <dbReference type="SAM" id="MobiDB-lite"/>
    </source>
</evidence>
<dbReference type="Gene3D" id="3.60.10.10">
    <property type="entry name" value="Endonuclease/exonuclease/phosphatase"/>
    <property type="match status" value="1"/>
</dbReference>